<dbReference type="Pfam" id="PF01925">
    <property type="entry name" value="TauE"/>
    <property type="match status" value="1"/>
</dbReference>
<comment type="caution">
    <text evidence="8">The sequence shown here is derived from an EMBL/GenBank/DDBJ whole genome shotgun (WGS) entry which is preliminary data.</text>
</comment>
<feature type="transmembrane region" description="Helical" evidence="7">
    <location>
        <begin position="111"/>
        <end position="128"/>
    </location>
</feature>
<evidence type="ECO:0000256" key="6">
    <source>
        <dbReference type="ARBA" id="ARBA00023136"/>
    </source>
</evidence>
<evidence type="ECO:0000256" key="3">
    <source>
        <dbReference type="ARBA" id="ARBA00022475"/>
    </source>
</evidence>
<evidence type="ECO:0000256" key="7">
    <source>
        <dbReference type="SAM" id="Phobius"/>
    </source>
</evidence>
<feature type="transmembrane region" description="Helical" evidence="7">
    <location>
        <begin position="204"/>
        <end position="222"/>
    </location>
</feature>
<keyword evidence="4 7" id="KW-0812">Transmembrane</keyword>
<dbReference type="GO" id="GO:0005886">
    <property type="term" value="C:plasma membrane"/>
    <property type="evidence" value="ECO:0007669"/>
    <property type="project" value="UniProtKB-SubCell"/>
</dbReference>
<keyword evidence="6 7" id="KW-0472">Membrane</keyword>
<feature type="transmembrane region" description="Helical" evidence="7">
    <location>
        <begin position="20"/>
        <end position="43"/>
    </location>
</feature>
<evidence type="ECO:0000256" key="4">
    <source>
        <dbReference type="ARBA" id="ARBA00022692"/>
    </source>
</evidence>
<keyword evidence="2" id="KW-0813">Transport</keyword>
<keyword evidence="3" id="KW-1003">Cell membrane</keyword>
<comment type="subcellular location">
    <subcellularLocation>
        <location evidence="1">Cell membrane</location>
        <topology evidence="1">Multi-pass membrane protein</topology>
    </subcellularLocation>
</comment>
<evidence type="ECO:0008006" key="9">
    <source>
        <dbReference type="Google" id="ProtNLM"/>
    </source>
</evidence>
<dbReference type="PANTHER" id="PTHR30269:SF37">
    <property type="entry name" value="MEMBRANE TRANSPORTER PROTEIN"/>
    <property type="match status" value="1"/>
</dbReference>
<gene>
    <name evidence="8" type="ORF">SDC9_13534</name>
</gene>
<feature type="transmembrane region" description="Helical" evidence="7">
    <location>
        <begin position="55"/>
        <end position="72"/>
    </location>
</feature>
<feature type="transmembrane region" description="Helical" evidence="7">
    <location>
        <begin position="84"/>
        <end position="104"/>
    </location>
</feature>
<sequence length="263" mass="27904">MAFDYVPLGEAMLTLTAVYVFFVIFVAGILQTVTGFGFALAAAPLLACAINAKEVVVIVLIIGILMKGFIVYKTWGEGDFARIMPLFAASLLGALPGAYVLSVIDESTLKIVIGITLIAATIAMSANVKFSTAHHWLGKLAAGLLSGLLGATTSLSGPPVVLYMMNEGTDKVTMRADLTRYFILGNTATVIMIYLMGGVVAQSIGIYALVSIPAIVLSWWLGERLFRAVNAVRFRYIALAVISVSALITLGSGLWPLVHKASL</sequence>
<evidence type="ECO:0000256" key="2">
    <source>
        <dbReference type="ARBA" id="ARBA00022448"/>
    </source>
</evidence>
<evidence type="ECO:0000256" key="5">
    <source>
        <dbReference type="ARBA" id="ARBA00022989"/>
    </source>
</evidence>
<evidence type="ECO:0000313" key="8">
    <source>
        <dbReference type="EMBL" id="MPL67831.1"/>
    </source>
</evidence>
<dbReference type="AlphaFoldDB" id="A0A644TQ93"/>
<feature type="transmembrane region" description="Helical" evidence="7">
    <location>
        <begin position="234"/>
        <end position="258"/>
    </location>
</feature>
<evidence type="ECO:0000256" key="1">
    <source>
        <dbReference type="ARBA" id="ARBA00004651"/>
    </source>
</evidence>
<dbReference type="InterPro" id="IPR052017">
    <property type="entry name" value="TSUP"/>
</dbReference>
<dbReference type="InterPro" id="IPR002781">
    <property type="entry name" value="TM_pro_TauE-like"/>
</dbReference>
<dbReference type="EMBL" id="VSSQ01000039">
    <property type="protein sequence ID" value="MPL67831.1"/>
    <property type="molecule type" value="Genomic_DNA"/>
</dbReference>
<name>A0A644TQ93_9ZZZZ</name>
<keyword evidence="5 7" id="KW-1133">Transmembrane helix</keyword>
<organism evidence="8">
    <name type="scientific">bioreactor metagenome</name>
    <dbReference type="NCBI Taxonomy" id="1076179"/>
    <lineage>
        <taxon>unclassified sequences</taxon>
        <taxon>metagenomes</taxon>
        <taxon>ecological metagenomes</taxon>
    </lineage>
</organism>
<feature type="transmembrane region" description="Helical" evidence="7">
    <location>
        <begin position="140"/>
        <end position="166"/>
    </location>
</feature>
<feature type="transmembrane region" description="Helical" evidence="7">
    <location>
        <begin position="178"/>
        <end position="198"/>
    </location>
</feature>
<reference evidence="8" key="1">
    <citation type="submission" date="2019-08" db="EMBL/GenBank/DDBJ databases">
        <authorList>
            <person name="Kucharzyk K."/>
            <person name="Murdoch R.W."/>
            <person name="Higgins S."/>
            <person name="Loffler F."/>
        </authorList>
    </citation>
    <scope>NUCLEOTIDE SEQUENCE</scope>
</reference>
<dbReference type="PANTHER" id="PTHR30269">
    <property type="entry name" value="TRANSMEMBRANE PROTEIN YFCA"/>
    <property type="match status" value="1"/>
</dbReference>
<accession>A0A644TQ93</accession>
<proteinExistence type="predicted"/>
<protein>
    <recommendedName>
        <fullName evidence="9">Membrane transporter protein</fullName>
    </recommendedName>
</protein>